<gene>
    <name evidence="1" type="ORF">BS637_12605</name>
</gene>
<comment type="caution">
    <text evidence="1">The sequence shown here is derived from an EMBL/GenBank/DDBJ whole genome shotgun (WGS) entry which is preliminary data.</text>
</comment>
<dbReference type="Proteomes" id="UP000190206">
    <property type="component" value="Unassembled WGS sequence"/>
</dbReference>
<evidence type="ECO:0000313" key="1">
    <source>
        <dbReference type="EMBL" id="OOO61382.1"/>
    </source>
</evidence>
<dbReference type="EMBL" id="MRAD01000015">
    <property type="protein sequence ID" value="OOO61382.1"/>
    <property type="molecule type" value="Genomic_DNA"/>
</dbReference>
<sequence length="230" mass="27633">MGFPIDVSDIKDYINVENFTLDLLKSKEYHLRKMCFCLLASLEDIVLEFDRNERLFSEERMLWVEFLQLHYQKLNYSRNILKSVLKDGIIEKNDLDFINESIQWAIELLKVILDDDGKRVNYINIIISGWFYCSLHYYIKSIDAYCEKKFNLVKPYIENRRALKIIEEERLTIDQLHKEITEQKLTNETQLNEDTRKKLLNMWFRALNFLETELIPEFTSIKISNSEILL</sequence>
<dbReference type="RefSeq" id="WP_078025157.1">
    <property type="nucleotide sequence ID" value="NZ_MRAD01000015.1"/>
</dbReference>
<proteinExistence type="predicted"/>
<keyword evidence="2" id="KW-1185">Reference proteome</keyword>
<protein>
    <submittedName>
        <fullName evidence="1">Uncharacterized protein</fullName>
    </submittedName>
</protein>
<name>A0ABX3L209_9CLOT</name>
<evidence type="ECO:0000313" key="2">
    <source>
        <dbReference type="Proteomes" id="UP000190206"/>
    </source>
</evidence>
<reference evidence="1 2" key="1">
    <citation type="submission" date="2016-12" db="EMBL/GenBank/DDBJ databases">
        <title>Clostridium tepidum sp. nov., a close relative of Clostridium sporogenes and Clostridium botulinum Group I.</title>
        <authorList>
            <person name="Dobritsa A.P."/>
            <person name="Kutumbaka K."/>
            <person name="Werner K."/>
            <person name="Samadpour M."/>
        </authorList>
    </citation>
    <scope>NUCLEOTIDE SEQUENCE [LARGE SCALE GENOMIC DNA]</scope>
    <source>
        <strain evidence="1 2">PE</strain>
    </source>
</reference>
<organism evidence="1 2">
    <name type="scientific">Clostridium tepidum</name>
    <dbReference type="NCBI Taxonomy" id="1962263"/>
    <lineage>
        <taxon>Bacteria</taxon>
        <taxon>Bacillati</taxon>
        <taxon>Bacillota</taxon>
        <taxon>Clostridia</taxon>
        <taxon>Eubacteriales</taxon>
        <taxon>Clostridiaceae</taxon>
        <taxon>Clostridium</taxon>
    </lineage>
</organism>
<accession>A0ABX3L209</accession>